<dbReference type="GO" id="GO:0140664">
    <property type="term" value="F:ATP-dependent DNA damage sensor activity"/>
    <property type="evidence" value="ECO:0007669"/>
    <property type="project" value="InterPro"/>
</dbReference>
<feature type="transmembrane region" description="Helical" evidence="9">
    <location>
        <begin position="842"/>
        <end position="866"/>
    </location>
</feature>
<dbReference type="GO" id="GO:0016020">
    <property type="term" value="C:membrane"/>
    <property type="evidence" value="ECO:0007669"/>
    <property type="project" value="UniProtKB-SubCell"/>
</dbReference>
<dbReference type="PANTHER" id="PTHR11361">
    <property type="entry name" value="DNA MISMATCH REPAIR PROTEIN MUTS FAMILY MEMBER"/>
    <property type="match status" value="1"/>
</dbReference>
<dbReference type="CDD" id="cd17387">
    <property type="entry name" value="MFS_MFSD14"/>
    <property type="match status" value="1"/>
</dbReference>
<feature type="transmembrane region" description="Helical" evidence="9">
    <location>
        <begin position="1001"/>
        <end position="1024"/>
    </location>
</feature>
<evidence type="ECO:0000256" key="5">
    <source>
        <dbReference type="ARBA" id="ARBA00022840"/>
    </source>
</evidence>
<feature type="transmembrane region" description="Helical" evidence="9">
    <location>
        <begin position="878"/>
        <end position="896"/>
    </location>
</feature>
<dbReference type="SUPFAM" id="SSF103473">
    <property type="entry name" value="MFS general substrate transporter"/>
    <property type="match status" value="1"/>
</dbReference>
<dbReference type="InterPro" id="IPR007696">
    <property type="entry name" value="DNA_mismatch_repair_MutS_core"/>
</dbReference>
<dbReference type="SMART" id="SM00534">
    <property type="entry name" value="MUTSac"/>
    <property type="match status" value="1"/>
</dbReference>
<keyword evidence="12" id="KW-1185">Reference proteome</keyword>
<feature type="transmembrane region" description="Helical" evidence="9">
    <location>
        <begin position="1031"/>
        <end position="1050"/>
    </location>
</feature>
<proteinExistence type="inferred from homology"/>
<keyword evidence="3 9" id="KW-0812">Transmembrane</keyword>
<dbReference type="GO" id="GO:0005524">
    <property type="term" value="F:ATP binding"/>
    <property type="evidence" value="ECO:0007669"/>
    <property type="project" value="UniProtKB-KW"/>
</dbReference>
<feature type="domain" description="Major facilitator superfamily (MFS) profile" evidence="10">
    <location>
        <begin position="755"/>
        <end position="1174"/>
    </location>
</feature>
<feature type="transmembrane region" description="Helical" evidence="9">
    <location>
        <begin position="790"/>
        <end position="814"/>
    </location>
</feature>
<feature type="transmembrane region" description="Helical" evidence="9">
    <location>
        <begin position="1098"/>
        <end position="1116"/>
    </location>
</feature>
<evidence type="ECO:0000256" key="8">
    <source>
        <dbReference type="ARBA" id="ARBA00023136"/>
    </source>
</evidence>
<dbReference type="Gene3D" id="1.10.1420.10">
    <property type="match status" value="1"/>
</dbReference>
<accession>A0A2T7NQT3</accession>
<dbReference type="STRING" id="400727.A0A2T7NQT3"/>
<dbReference type="InterPro" id="IPR027417">
    <property type="entry name" value="P-loop_NTPase"/>
</dbReference>
<dbReference type="InterPro" id="IPR045076">
    <property type="entry name" value="MutS"/>
</dbReference>
<dbReference type="Gene3D" id="3.40.50.300">
    <property type="entry name" value="P-loop containing nucleotide triphosphate hydrolases"/>
    <property type="match status" value="1"/>
</dbReference>
<dbReference type="InterPro" id="IPR000432">
    <property type="entry name" value="DNA_mismatch_repair_MutS_C"/>
</dbReference>
<dbReference type="PROSITE" id="PS00216">
    <property type="entry name" value="SUGAR_TRANSPORT_1"/>
    <property type="match status" value="1"/>
</dbReference>
<dbReference type="Proteomes" id="UP000245119">
    <property type="component" value="Linkage Group LG10"/>
</dbReference>
<gene>
    <name evidence="11" type="ORF">C0Q70_16803</name>
</gene>
<dbReference type="GO" id="GO:0022857">
    <property type="term" value="F:transmembrane transporter activity"/>
    <property type="evidence" value="ECO:0007669"/>
    <property type="project" value="InterPro"/>
</dbReference>
<dbReference type="FunFam" id="3.40.50.300:FF:000820">
    <property type="entry name" value="MutS homolog 5 (E. coli)"/>
    <property type="match status" value="1"/>
</dbReference>
<dbReference type="AlphaFoldDB" id="A0A2T7NQT3"/>
<keyword evidence="4" id="KW-0547">Nucleotide-binding</keyword>
<feature type="transmembrane region" description="Helical" evidence="9">
    <location>
        <begin position="1056"/>
        <end position="1077"/>
    </location>
</feature>
<dbReference type="Gene3D" id="1.20.1250.20">
    <property type="entry name" value="MFS general substrate transporter like domains"/>
    <property type="match status" value="1"/>
</dbReference>
<evidence type="ECO:0000256" key="4">
    <source>
        <dbReference type="ARBA" id="ARBA00022741"/>
    </source>
</evidence>
<dbReference type="Pfam" id="PF07690">
    <property type="entry name" value="MFS_1"/>
    <property type="match status" value="1"/>
</dbReference>
<dbReference type="SUPFAM" id="SSF52540">
    <property type="entry name" value="P-loop containing nucleoside triphosphate hydrolases"/>
    <property type="match status" value="1"/>
</dbReference>
<reference evidence="11 12" key="1">
    <citation type="submission" date="2018-04" db="EMBL/GenBank/DDBJ databases">
        <title>The genome of golden apple snail Pomacea canaliculata provides insight into stress tolerance and invasive adaptation.</title>
        <authorList>
            <person name="Liu C."/>
            <person name="Liu B."/>
            <person name="Ren Y."/>
            <person name="Zhang Y."/>
            <person name="Wang H."/>
            <person name="Li S."/>
            <person name="Jiang F."/>
            <person name="Yin L."/>
            <person name="Zhang G."/>
            <person name="Qian W."/>
            <person name="Fan W."/>
        </authorList>
    </citation>
    <scope>NUCLEOTIDE SEQUENCE [LARGE SCALE GENOMIC DNA]</scope>
    <source>
        <strain evidence="11">SZHN2017</strain>
        <tissue evidence="11">Muscle</tissue>
    </source>
</reference>
<dbReference type="GO" id="GO:0051026">
    <property type="term" value="P:chiasma assembly"/>
    <property type="evidence" value="ECO:0007669"/>
    <property type="project" value="TreeGrafter"/>
</dbReference>
<evidence type="ECO:0000256" key="1">
    <source>
        <dbReference type="ARBA" id="ARBA00004141"/>
    </source>
</evidence>
<evidence type="ECO:0000259" key="10">
    <source>
        <dbReference type="PROSITE" id="PS50850"/>
    </source>
</evidence>
<dbReference type="SUPFAM" id="SSF48334">
    <property type="entry name" value="DNA repair protein MutS, domain III"/>
    <property type="match status" value="1"/>
</dbReference>
<dbReference type="InterPro" id="IPR005829">
    <property type="entry name" value="Sugar_transporter_CS"/>
</dbReference>
<dbReference type="EMBL" id="PZQS01000010">
    <property type="protein sequence ID" value="PVD23531.1"/>
    <property type="molecule type" value="Genomic_DNA"/>
</dbReference>
<dbReference type="PROSITE" id="PS50850">
    <property type="entry name" value="MFS"/>
    <property type="match status" value="1"/>
</dbReference>
<dbReference type="Pfam" id="PF00488">
    <property type="entry name" value="MutS_V"/>
    <property type="match status" value="1"/>
</dbReference>
<feature type="transmembrane region" description="Helical" evidence="9">
    <location>
        <begin position="964"/>
        <end position="981"/>
    </location>
</feature>
<evidence type="ECO:0000313" key="11">
    <source>
        <dbReference type="EMBL" id="PVD23531.1"/>
    </source>
</evidence>
<dbReference type="InterPro" id="IPR020846">
    <property type="entry name" value="MFS_dom"/>
</dbReference>
<evidence type="ECO:0000256" key="7">
    <source>
        <dbReference type="ARBA" id="ARBA00023125"/>
    </source>
</evidence>
<evidence type="ECO:0000256" key="9">
    <source>
        <dbReference type="SAM" id="Phobius"/>
    </source>
</evidence>
<dbReference type="CDD" id="cd03281">
    <property type="entry name" value="ABC_MSH5_euk"/>
    <property type="match status" value="1"/>
</dbReference>
<dbReference type="InterPro" id="IPR011701">
    <property type="entry name" value="MFS"/>
</dbReference>
<keyword evidence="5" id="KW-0067">ATP-binding</keyword>
<evidence type="ECO:0000313" key="12">
    <source>
        <dbReference type="Proteomes" id="UP000245119"/>
    </source>
</evidence>
<organism evidence="11 12">
    <name type="scientific">Pomacea canaliculata</name>
    <name type="common">Golden apple snail</name>
    <dbReference type="NCBI Taxonomy" id="400727"/>
    <lineage>
        <taxon>Eukaryota</taxon>
        <taxon>Metazoa</taxon>
        <taxon>Spiralia</taxon>
        <taxon>Lophotrochozoa</taxon>
        <taxon>Mollusca</taxon>
        <taxon>Gastropoda</taxon>
        <taxon>Caenogastropoda</taxon>
        <taxon>Architaenioglossa</taxon>
        <taxon>Ampullarioidea</taxon>
        <taxon>Ampullariidae</taxon>
        <taxon>Pomacea</taxon>
    </lineage>
</organism>
<feature type="transmembrane region" description="Helical" evidence="9">
    <location>
        <begin position="756"/>
        <end position="778"/>
    </location>
</feature>
<dbReference type="InterPro" id="IPR036259">
    <property type="entry name" value="MFS_trans_sf"/>
</dbReference>
<dbReference type="GO" id="GO:0006298">
    <property type="term" value="P:mismatch repair"/>
    <property type="evidence" value="ECO:0007669"/>
    <property type="project" value="InterPro"/>
</dbReference>
<dbReference type="PANTHER" id="PTHR11361:SF20">
    <property type="entry name" value="MUTS PROTEIN HOMOLOG 5"/>
    <property type="match status" value="1"/>
</dbReference>
<feature type="transmembrane region" description="Helical" evidence="9">
    <location>
        <begin position="1153"/>
        <end position="1170"/>
    </location>
</feature>
<dbReference type="InterPro" id="IPR036187">
    <property type="entry name" value="DNA_mismatch_repair_MutS_sf"/>
</dbReference>
<protein>
    <recommendedName>
        <fullName evidence="10">Major facilitator superfamily (MFS) profile domain-containing protein</fullName>
    </recommendedName>
</protein>
<evidence type="ECO:0000256" key="3">
    <source>
        <dbReference type="ARBA" id="ARBA00022692"/>
    </source>
</evidence>
<comment type="caution">
    <text evidence="11">The sequence shown here is derived from an EMBL/GenBank/DDBJ whole genome shotgun (WGS) entry which is preliminary data.</text>
</comment>
<comment type="similarity">
    <text evidence="2">Belongs to the DNA mismatch repair MutS family.</text>
</comment>
<dbReference type="GO" id="GO:0030983">
    <property type="term" value="F:mismatched DNA binding"/>
    <property type="evidence" value="ECO:0007669"/>
    <property type="project" value="InterPro"/>
</dbReference>
<dbReference type="GO" id="GO:0005634">
    <property type="term" value="C:nucleus"/>
    <property type="evidence" value="ECO:0007669"/>
    <property type="project" value="TreeGrafter"/>
</dbReference>
<dbReference type="Pfam" id="PF05192">
    <property type="entry name" value="MutS_III"/>
    <property type="match status" value="1"/>
</dbReference>
<evidence type="ECO:0000256" key="2">
    <source>
        <dbReference type="ARBA" id="ARBA00006271"/>
    </source>
</evidence>
<comment type="subcellular location">
    <subcellularLocation>
        <location evidence="1">Membrane</location>
        <topology evidence="1">Multi-pass membrane protein</topology>
    </subcellularLocation>
</comment>
<dbReference type="OrthoDB" id="29596at2759"/>
<name>A0A2T7NQT3_POMCA</name>
<evidence type="ECO:0000256" key="6">
    <source>
        <dbReference type="ARBA" id="ARBA00022989"/>
    </source>
</evidence>
<keyword evidence="8 9" id="KW-0472">Membrane</keyword>
<feature type="transmembrane region" description="Helical" evidence="9">
    <location>
        <begin position="908"/>
        <end position="928"/>
    </location>
</feature>
<sequence length="1208" mass="133560">MSVIEGADQGTGFKCNKENDESISADDQQRCISFPQSQTDGSSGQPEVFLSLVWHGYKLGVAYYEVDCPKVNFMPDCPEKEDLELLQQVLKQVQPSCVILSSKQDERLLKVLKKTVSEGGDLDDDAENILHFLPNGDFGLEVSKRRILSLTLPGLHSHSTETERALYFSSIMPADNVCVVRAIGGLLKYLNQARVGVELEDTNVRVPILGFCMFTVEDQIIMDNITYSALQIFHKEAHPSVYKVGTTNSCKEGLSLFGILSYFLLFMHTYISVNSLQACLKEIKNVPRILARMIQAQVMPVDWMALYKTVYHAVYIRDICRAQVQQVDIFRKIGKKFTDDLHKVANLLSKTVDFDASVTQNRFVVRPGLDRVLDEKLDAMLGDTLCEIKDMETSIMHRLQNAIVDSSQVLLDVMEYAAELDCLLALAACAQEFGYVCPELTEECIIDVKKGRHPLQELCCSPYVPNNVQSGGGHAKVKILTGPNACGKSVYLKQVALIVYMAHIGSFVPAESAVIGEVDRIFSRIKSLESVSVGLSTFMLDLNQMSDALNNATKWSLVVIDEFGKGTETIDGLSLLCASLRHWLKKGDKCPHTFVSTHFHIMAQQPFLPLSPELEFLTMETLQESGELVFLFQLTQGHTSSSYAAHTALQAGLPPEIIKRGQEVSKLLCQYKPVHPVDDKSSRVYLERKVQFVACWKVEAADGNNQWELANCLSLVILTALDAEDLEPILRKYDCGMIIPMLLSVCYTSGLGQASIYHALVVIFLEFFAWGLLTSPIISVLNEAFPRHTFLMNGLIQGVKGMLSFLSAPLIGALSDVWGRKPFLLLTVTFTCAPIPLMRLSIWWYFAMLSISGIFSVTFSVVFAFVADVTTDEDRSAAYGLVSATFAASLVTSPALGAYLQDLYSETVVIWIATAVALLDVFFIMVAVPESLPEKLRPASWGSAVSWEKADPFGALRKVSQDQLILLLCTTVFLSYLPEAGEYSSIFVYLRLVMEFTKENVASYIAMVGVLSVLAQTLILSLLMKYLGHKHTIMIGLLFEIIQLACFGFATQNWIIWTAGCMAAVSSITYPAISAFASSHASADQQGVAQGIITGIRGLCNGLGPALFGFVFYLFHVNLNEGSDHNIEVLKKDNASMPFFQGSLRNLIPGPPFAFGAILVIMALMVAAFIPESPHSSFRKLNSSASIEMKKDPGTWGWGCVYAMRTRR</sequence>
<keyword evidence="7" id="KW-0238">DNA-binding</keyword>
<dbReference type="SMART" id="SM00533">
    <property type="entry name" value="MUTSd"/>
    <property type="match status" value="1"/>
</dbReference>
<keyword evidence="6 9" id="KW-1133">Transmembrane helix</keyword>
<dbReference type="PROSITE" id="PS00486">
    <property type="entry name" value="DNA_MISMATCH_REPAIR_2"/>
    <property type="match status" value="1"/>
</dbReference>